<feature type="compositionally biased region" description="Low complexity" evidence="1">
    <location>
        <begin position="84"/>
        <end position="103"/>
    </location>
</feature>
<proteinExistence type="predicted"/>
<dbReference type="EMBL" id="CAAALY010279250">
    <property type="protein sequence ID" value="VEL43162.1"/>
    <property type="molecule type" value="Genomic_DNA"/>
</dbReference>
<name>A0A448XRJ0_9PLAT</name>
<evidence type="ECO:0000313" key="3">
    <source>
        <dbReference type="Proteomes" id="UP000784294"/>
    </source>
</evidence>
<reference evidence="2" key="1">
    <citation type="submission" date="2018-11" db="EMBL/GenBank/DDBJ databases">
        <authorList>
            <consortium name="Pathogen Informatics"/>
        </authorList>
    </citation>
    <scope>NUCLEOTIDE SEQUENCE</scope>
</reference>
<protein>
    <submittedName>
        <fullName evidence="2">Uncharacterized protein</fullName>
    </submittedName>
</protein>
<accession>A0A448XRJ0</accession>
<feature type="region of interest" description="Disordered" evidence="1">
    <location>
        <begin position="147"/>
        <end position="168"/>
    </location>
</feature>
<dbReference type="AlphaFoldDB" id="A0A448XRJ0"/>
<evidence type="ECO:0000256" key="1">
    <source>
        <dbReference type="SAM" id="MobiDB-lite"/>
    </source>
</evidence>
<gene>
    <name evidence="2" type="ORF">PXEA_LOCUS36602</name>
</gene>
<evidence type="ECO:0000313" key="2">
    <source>
        <dbReference type="EMBL" id="VEL43162.1"/>
    </source>
</evidence>
<dbReference type="Proteomes" id="UP000784294">
    <property type="component" value="Unassembled WGS sequence"/>
</dbReference>
<sequence>MQLSNRGSALAAAEFRLSHLSGPPSGVAASNSGCQHEACCASSPRFAQAAGSTNALLEASAIRSCLAEVQACLATPLRPTHVRSAVSKSSPALSSPSLPAPEADAPPPPPLQTRLDQELRAKMTAAPSGGEREAQILRQRLQNESVARPDNGQHWKGRELRASEESSRFIAPPSKSIDEQTGWISSGEYLFDDTDTHIVLICQVHQLISLDLASICFFRRQTTLFSLFWKYLLVYSQ</sequence>
<feature type="region of interest" description="Disordered" evidence="1">
    <location>
        <begin position="84"/>
        <end position="113"/>
    </location>
</feature>
<feature type="compositionally biased region" description="Basic and acidic residues" evidence="1">
    <location>
        <begin position="151"/>
        <end position="167"/>
    </location>
</feature>
<keyword evidence="3" id="KW-1185">Reference proteome</keyword>
<organism evidence="2 3">
    <name type="scientific">Protopolystoma xenopodis</name>
    <dbReference type="NCBI Taxonomy" id="117903"/>
    <lineage>
        <taxon>Eukaryota</taxon>
        <taxon>Metazoa</taxon>
        <taxon>Spiralia</taxon>
        <taxon>Lophotrochozoa</taxon>
        <taxon>Platyhelminthes</taxon>
        <taxon>Monogenea</taxon>
        <taxon>Polyopisthocotylea</taxon>
        <taxon>Polystomatidea</taxon>
        <taxon>Polystomatidae</taxon>
        <taxon>Protopolystoma</taxon>
    </lineage>
</organism>
<comment type="caution">
    <text evidence="2">The sequence shown here is derived from an EMBL/GenBank/DDBJ whole genome shotgun (WGS) entry which is preliminary data.</text>
</comment>